<evidence type="ECO:0000256" key="7">
    <source>
        <dbReference type="ARBA" id="ARBA00022842"/>
    </source>
</evidence>
<keyword evidence="4 10" id="KW-0808">Transferase</keyword>
<keyword evidence="5 10" id="KW-0479">Metal-binding</keyword>
<dbReference type="GO" id="GO:0005886">
    <property type="term" value="C:plasma membrane"/>
    <property type="evidence" value="ECO:0007669"/>
    <property type="project" value="UniProtKB-SubCell"/>
</dbReference>
<gene>
    <name evidence="13" type="ORF">SAMN04488508_11377</name>
</gene>
<keyword evidence="12" id="KW-0472">Membrane</keyword>
<name>A0A1M6L2T6_9FLAO</name>
<feature type="binding site" evidence="11">
    <location>
        <position position="287"/>
    </location>
    <ligand>
        <name>Mg(2+)</name>
        <dbReference type="ChEBI" id="CHEBI:18420"/>
    </ligand>
</feature>
<evidence type="ECO:0000256" key="8">
    <source>
        <dbReference type="ARBA" id="ARBA00031306"/>
    </source>
</evidence>
<keyword evidence="3 10" id="KW-0285">Flavoprotein</keyword>
<dbReference type="AlphaFoldDB" id="A0A1M6L2T6"/>
<dbReference type="InterPro" id="IPR024932">
    <property type="entry name" value="ApbE"/>
</dbReference>
<proteinExistence type="inferred from homology"/>
<evidence type="ECO:0000256" key="11">
    <source>
        <dbReference type="PIRSR" id="PIRSR006268-2"/>
    </source>
</evidence>
<dbReference type="EMBL" id="FQYP01000013">
    <property type="protein sequence ID" value="SHJ65399.1"/>
    <property type="molecule type" value="Genomic_DNA"/>
</dbReference>
<evidence type="ECO:0000256" key="12">
    <source>
        <dbReference type="RuleBase" id="RU363002"/>
    </source>
</evidence>
<accession>A0A1M6L2T6</accession>
<dbReference type="SUPFAM" id="SSF143631">
    <property type="entry name" value="ApbE-like"/>
    <property type="match status" value="1"/>
</dbReference>
<dbReference type="GO" id="GO:0046872">
    <property type="term" value="F:metal ion binding"/>
    <property type="evidence" value="ECO:0007669"/>
    <property type="project" value="UniProtKB-UniRule"/>
</dbReference>
<evidence type="ECO:0000256" key="5">
    <source>
        <dbReference type="ARBA" id="ARBA00022723"/>
    </source>
</evidence>
<dbReference type="Gene3D" id="3.10.520.10">
    <property type="entry name" value="ApbE-like domains"/>
    <property type="match status" value="1"/>
</dbReference>
<dbReference type="EC" id="2.7.1.180" evidence="1 10"/>
<dbReference type="PANTHER" id="PTHR30040">
    <property type="entry name" value="THIAMINE BIOSYNTHESIS LIPOPROTEIN APBE"/>
    <property type="match status" value="1"/>
</dbReference>
<keyword evidence="14" id="KW-1185">Reference proteome</keyword>
<protein>
    <recommendedName>
        <fullName evidence="2 10">FAD:protein FMN transferase</fullName>
        <ecNumber evidence="1 10">2.7.1.180</ecNumber>
    </recommendedName>
    <alternativeName>
        <fullName evidence="8 10">Flavin transferase</fullName>
    </alternativeName>
</protein>
<keyword evidence="12" id="KW-0997">Cell inner membrane</keyword>
<dbReference type="InterPro" id="IPR003374">
    <property type="entry name" value="ApbE-like_sf"/>
</dbReference>
<comment type="subcellular location">
    <subcellularLocation>
        <location evidence="12">Cell inner membrane</location>
        <topology evidence="12">Lipid-anchor</topology>
        <orientation evidence="12">Periplasmic side</orientation>
    </subcellularLocation>
</comment>
<evidence type="ECO:0000256" key="6">
    <source>
        <dbReference type="ARBA" id="ARBA00022827"/>
    </source>
</evidence>
<dbReference type="Proteomes" id="UP000184432">
    <property type="component" value="Unassembled WGS sequence"/>
</dbReference>
<evidence type="ECO:0000256" key="9">
    <source>
        <dbReference type="ARBA" id="ARBA00048540"/>
    </source>
</evidence>
<keyword evidence="7 10" id="KW-0460">Magnesium</keyword>
<dbReference type="OrthoDB" id="9778595at2"/>
<keyword evidence="12 13" id="KW-0449">Lipoprotein</keyword>
<comment type="cofactor">
    <cofactor evidence="11">
        <name>Mg(2+)</name>
        <dbReference type="ChEBI" id="CHEBI:18420"/>
    </cofactor>
    <cofactor evidence="11">
        <name>Mn(2+)</name>
        <dbReference type="ChEBI" id="CHEBI:29035"/>
    </cofactor>
    <text evidence="11">Magnesium. Can also use manganese.</text>
</comment>
<comment type="function">
    <text evidence="12">Flavin transferase that catalyzes the transfer of the FMN moiety of FAD and its covalent binding to the hydroxyl group of a threonine residue in a target flavoprotein.</text>
</comment>
<keyword evidence="12" id="KW-1003">Cell membrane</keyword>
<sequence length="331" mass="36896">MIHRLLVLFLFFAVVACKKEPTLHLNYQNGEAFGTSFSVRYISNEKSDFSSSYDSLIKVINTSMSTYMDDSDISKINKGDTTVVVDDHFKKVFIAAKQIYDQTQGAFDPTIGVLVNAWDFGPEGKIVGLDSLEIDSLLQTVGVQKVVLKGGKIVKEHPDTFIDFNALAKGYAVDVFAEFLESKDQDNYLVEIGGEIRGKGSNLIKQKSWKIGVEDPNFDQTQSYSKVISLEDRAMATSGSYRKFKVDENGNRYAHIIDTKTGYPHKSNVLSVSVITTNCMLADAYATALMSMGLERAKEFLATHPELKVYFIYEDSDKELKTLAVNGFPES</sequence>
<dbReference type="PANTHER" id="PTHR30040:SF2">
    <property type="entry name" value="FAD:PROTEIN FMN TRANSFERASE"/>
    <property type="match status" value="1"/>
</dbReference>
<feature type="binding site" evidence="11">
    <location>
        <position position="166"/>
    </location>
    <ligand>
        <name>Mg(2+)</name>
        <dbReference type="ChEBI" id="CHEBI:18420"/>
    </ligand>
</feature>
<evidence type="ECO:0000313" key="14">
    <source>
        <dbReference type="Proteomes" id="UP000184432"/>
    </source>
</evidence>
<keyword evidence="6 10" id="KW-0274">FAD</keyword>
<reference evidence="14" key="1">
    <citation type="submission" date="2016-11" db="EMBL/GenBank/DDBJ databases">
        <authorList>
            <person name="Varghese N."/>
            <person name="Submissions S."/>
        </authorList>
    </citation>
    <scope>NUCLEOTIDE SEQUENCE [LARGE SCALE GENOMIC DNA]</scope>
    <source>
        <strain evidence="14">DSM 22623</strain>
    </source>
</reference>
<dbReference type="RefSeq" id="WP_073321601.1">
    <property type="nucleotide sequence ID" value="NZ_FQYP01000013.1"/>
</dbReference>
<feature type="binding site" evidence="11">
    <location>
        <position position="283"/>
    </location>
    <ligand>
        <name>Mg(2+)</name>
        <dbReference type="ChEBI" id="CHEBI:18420"/>
    </ligand>
</feature>
<evidence type="ECO:0000256" key="3">
    <source>
        <dbReference type="ARBA" id="ARBA00022630"/>
    </source>
</evidence>
<evidence type="ECO:0000256" key="1">
    <source>
        <dbReference type="ARBA" id="ARBA00011955"/>
    </source>
</evidence>
<evidence type="ECO:0000256" key="2">
    <source>
        <dbReference type="ARBA" id="ARBA00016337"/>
    </source>
</evidence>
<comment type="catalytic activity">
    <reaction evidence="9 10 12">
        <text>L-threonyl-[protein] + FAD = FMN-L-threonyl-[protein] + AMP + H(+)</text>
        <dbReference type="Rhea" id="RHEA:36847"/>
        <dbReference type="Rhea" id="RHEA-COMP:11060"/>
        <dbReference type="Rhea" id="RHEA-COMP:11061"/>
        <dbReference type="ChEBI" id="CHEBI:15378"/>
        <dbReference type="ChEBI" id="CHEBI:30013"/>
        <dbReference type="ChEBI" id="CHEBI:57692"/>
        <dbReference type="ChEBI" id="CHEBI:74257"/>
        <dbReference type="ChEBI" id="CHEBI:456215"/>
        <dbReference type="EC" id="2.7.1.180"/>
    </reaction>
</comment>
<dbReference type="Pfam" id="PF02424">
    <property type="entry name" value="ApbE"/>
    <property type="match status" value="1"/>
</dbReference>
<organism evidence="13 14">
    <name type="scientific">Aquimarina spongiae</name>
    <dbReference type="NCBI Taxonomy" id="570521"/>
    <lineage>
        <taxon>Bacteria</taxon>
        <taxon>Pseudomonadati</taxon>
        <taxon>Bacteroidota</taxon>
        <taxon>Flavobacteriia</taxon>
        <taxon>Flavobacteriales</taxon>
        <taxon>Flavobacteriaceae</taxon>
        <taxon>Aquimarina</taxon>
    </lineage>
</organism>
<dbReference type="STRING" id="570521.SAMN04488508_11377"/>
<evidence type="ECO:0000256" key="10">
    <source>
        <dbReference type="PIRNR" id="PIRNR006268"/>
    </source>
</evidence>
<evidence type="ECO:0000256" key="4">
    <source>
        <dbReference type="ARBA" id="ARBA00022679"/>
    </source>
</evidence>
<dbReference type="PROSITE" id="PS51257">
    <property type="entry name" value="PROKAR_LIPOPROTEIN"/>
    <property type="match status" value="1"/>
</dbReference>
<dbReference type="PIRSF" id="PIRSF006268">
    <property type="entry name" value="ApbE"/>
    <property type="match status" value="1"/>
</dbReference>
<comment type="similarity">
    <text evidence="10 12">Belongs to the ApbE family.</text>
</comment>
<dbReference type="GO" id="GO:0016740">
    <property type="term" value="F:transferase activity"/>
    <property type="evidence" value="ECO:0007669"/>
    <property type="project" value="UniProtKB-UniRule"/>
</dbReference>
<evidence type="ECO:0000313" key="13">
    <source>
        <dbReference type="EMBL" id="SHJ65399.1"/>
    </source>
</evidence>